<protein>
    <submittedName>
        <fullName evidence="2">Type IV secretory pathway, VirB11 component</fullName>
    </submittedName>
</protein>
<organism evidence="2 3">
    <name type="scientific">Rothia mucilaginosa (strain DY-18)</name>
    <name type="common">Stomatococcus mucilaginosus</name>
    <dbReference type="NCBI Taxonomy" id="680646"/>
    <lineage>
        <taxon>Bacteria</taxon>
        <taxon>Bacillati</taxon>
        <taxon>Actinomycetota</taxon>
        <taxon>Actinomycetes</taxon>
        <taxon>Micrococcales</taxon>
        <taxon>Micrococcaceae</taxon>
        <taxon>Rothia</taxon>
    </lineage>
</organism>
<dbReference type="AlphaFoldDB" id="D2NPD9"/>
<reference evidence="2 3" key="3">
    <citation type="journal article" date="2010" name="Sequencing">
        <title>Complete Genome Sequence of Rothia mucilaginosa DY-18: A Clinical Isolate with Dense Meshwork-Like Structures from a Persistent Apical Periodontitis Lesion.</title>
        <authorList>
            <person name="Yamane K."/>
            <person name="Nambu T."/>
            <person name="Yamanaka T."/>
            <person name="Mashimo C."/>
            <person name="Sugimori C."/>
            <person name="Leung K.-P."/>
            <person name="Fukushima H."/>
        </authorList>
    </citation>
    <scope>NUCLEOTIDE SEQUENCE [LARGE SCALE GENOMIC DNA]</scope>
    <source>
        <strain evidence="2 3">DY-18</strain>
    </source>
</reference>
<evidence type="ECO:0000313" key="2">
    <source>
        <dbReference type="EMBL" id="BAI65507.1"/>
    </source>
</evidence>
<accession>D2NPD9</accession>
<reference evidence="2 3" key="2">
    <citation type="journal article" date="2010" name="J Osaka Dent Univ">
        <title>Isolation and identification of Rothia mucilaginosa from persistent apical periodontitis lesions.</title>
        <authorList>
            <person name="Yamane K."/>
            <person name="Yoshida M."/>
            <person name="Fujihira T."/>
            <person name="Baba T."/>
            <person name="Tsuji N."/>
            <person name="Hayashi H."/>
            <person name="Sugimori C."/>
            <person name="Yamanaka T."/>
            <person name="Mashimo C."/>
            <person name="Nambu T."/>
            <person name="Kawai H."/>
            <person name="Fukushima H."/>
        </authorList>
    </citation>
    <scope>NUCLEOTIDE SEQUENCE [LARGE SCALE GENOMIC DNA]</scope>
    <source>
        <strain evidence="2 3">DY-18</strain>
    </source>
</reference>
<dbReference type="EMBL" id="AP011540">
    <property type="protein sequence ID" value="BAI65507.1"/>
    <property type="molecule type" value="Genomic_DNA"/>
</dbReference>
<name>D2NPD9_ROTMD</name>
<proteinExistence type="predicted"/>
<dbReference type="STRING" id="680646.RMDY18_16750"/>
<sequence>METVQPKPNRPTTEQKDTTMSKFSNAALRLTAGALILDAGVKKLKADEGTYAFLQQMAATGVPAVSKLDAATFGKLISGAETALGATLLTPFIPARLAGAGLTAFAANLMTMYFRNPDMHDATFRPTQDGQQLANNIVLLGAGLALLGSKK</sequence>
<reference evidence="3" key="1">
    <citation type="submission" date="2009-07" db="EMBL/GenBank/DDBJ databases">
        <title>Complete genome sequence of Rothia mucilaginosa DJ.</title>
        <authorList>
            <person name="Yamane K."/>
            <person name="Nambu T."/>
            <person name="Mashimo C."/>
            <person name="Sugimori C."/>
            <person name="Yamanaka T."/>
            <person name="Leung K."/>
            <person name="Fukushima H."/>
        </authorList>
    </citation>
    <scope>NUCLEOTIDE SEQUENCE [LARGE SCALE GENOMIC DNA]</scope>
    <source>
        <strain evidence="3">DY-18</strain>
    </source>
</reference>
<keyword evidence="3" id="KW-1185">Reference proteome</keyword>
<gene>
    <name evidence="2" type="ordered locus">RMDY18_16750</name>
</gene>
<evidence type="ECO:0000256" key="1">
    <source>
        <dbReference type="SAM" id="MobiDB-lite"/>
    </source>
</evidence>
<feature type="region of interest" description="Disordered" evidence="1">
    <location>
        <begin position="1"/>
        <end position="20"/>
    </location>
</feature>
<dbReference type="eggNOG" id="ENOG5032S5B">
    <property type="taxonomic scope" value="Bacteria"/>
</dbReference>
<dbReference type="HOGENOM" id="CLU_119494_0_0_11"/>
<evidence type="ECO:0000313" key="3">
    <source>
        <dbReference type="Proteomes" id="UP000001883"/>
    </source>
</evidence>
<dbReference type="Proteomes" id="UP000001883">
    <property type="component" value="Chromosome"/>
</dbReference>
<dbReference type="KEGG" id="rmu:RMDY18_16750"/>